<dbReference type="KEGG" id="vin:AKJ08_1104"/>
<dbReference type="GO" id="GO:0008233">
    <property type="term" value="F:peptidase activity"/>
    <property type="evidence" value="ECO:0007669"/>
    <property type="project" value="UniProtKB-KW"/>
</dbReference>
<accession>A0A0K1PB51</accession>
<dbReference type="InterPro" id="IPR000073">
    <property type="entry name" value="AB_hydrolase_1"/>
</dbReference>
<dbReference type="InterPro" id="IPR051601">
    <property type="entry name" value="Serine_prot/Carboxylest_S33"/>
</dbReference>
<evidence type="ECO:0000256" key="1">
    <source>
        <dbReference type="ARBA" id="ARBA00010088"/>
    </source>
</evidence>
<evidence type="ECO:0000313" key="6">
    <source>
        <dbReference type="Proteomes" id="UP000055590"/>
    </source>
</evidence>
<keyword evidence="6" id="KW-1185">Reference proteome</keyword>
<dbReference type="STRING" id="1391653.AKJ08_1104"/>
<sequence length="509" mass="55373">MGGGDGGSGGDDKPVVGWEPCNAFGMRMDCANLDVPLDWSRPEGRRIPYFVRKVPATGIPKRGQIWLLVGGPGLSGEATLDMAPFFASLGFDAYVPDYRGVGRSAPLACEGEPDSNDEVSSTCLAELAQEWGDDLAHFSATGAALDLGNAIEWLREPGKQVIVLGTSYGTFLGNRYLNLFPTQADAAILGGICPGNACSLHYDRATDRTAQETFRLCSADSFCRSKLSADPWGKLEEVYRKLQRGHCRELGGLQTDFVFSYLLYTVLGERSLAPVALATAYRIDRCDPADVSAVTNLARLTMPGMFAVTADDAPESAYLRRQITNSEFWEDGLTPDMLRNEWSDHLVAPGFGFTLASQYETWPWPLYTVPAELKRWAPVTMPMLMINGTLDIPTPMEDIEGIEAVFTGPAQTFVRVPNEGHSAIMATCPLSIVKAFVQNPSVRPDLSCLSGLETINLRGTSSLARQAFGTTDMWENPGAAAPTVLPDEPTDPGLLRAIERAKYGPRPRW</sequence>
<dbReference type="PANTHER" id="PTHR43248:SF25">
    <property type="entry name" value="AB HYDROLASE-1 DOMAIN-CONTAINING PROTEIN-RELATED"/>
    <property type="match status" value="1"/>
</dbReference>
<evidence type="ECO:0000259" key="4">
    <source>
        <dbReference type="Pfam" id="PF08386"/>
    </source>
</evidence>
<keyword evidence="2" id="KW-0378">Hydrolase</keyword>
<dbReference type="SUPFAM" id="SSF53474">
    <property type="entry name" value="alpha/beta-Hydrolases"/>
    <property type="match status" value="1"/>
</dbReference>
<feature type="domain" description="AB hydrolase-1" evidence="3">
    <location>
        <begin position="70"/>
        <end position="192"/>
    </location>
</feature>
<dbReference type="EMBL" id="CP012332">
    <property type="protein sequence ID" value="AKU90717.1"/>
    <property type="molecule type" value="Genomic_DNA"/>
</dbReference>
<protein>
    <submittedName>
        <fullName evidence="5">Putative exported protease</fullName>
    </submittedName>
</protein>
<dbReference type="PATRIC" id="fig|1391653.3.peg.1131"/>
<dbReference type="InterPro" id="IPR029058">
    <property type="entry name" value="AB_hydrolase_fold"/>
</dbReference>
<dbReference type="PANTHER" id="PTHR43248">
    <property type="entry name" value="2-SUCCINYL-6-HYDROXY-2,4-CYCLOHEXADIENE-1-CARBOXYLATE SYNTHASE"/>
    <property type="match status" value="1"/>
</dbReference>
<dbReference type="Pfam" id="PF00561">
    <property type="entry name" value="Abhydrolase_1"/>
    <property type="match status" value="1"/>
</dbReference>
<organism evidence="5 6">
    <name type="scientific">Vulgatibacter incomptus</name>
    <dbReference type="NCBI Taxonomy" id="1391653"/>
    <lineage>
        <taxon>Bacteria</taxon>
        <taxon>Pseudomonadati</taxon>
        <taxon>Myxococcota</taxon>
        <taxon>Myxococcia</taxon>
        <taxon>Myxococcales</taxon>
        <taxon>Cystobacterineae</taxon>
        <taxon>Vulgatibacteraceae</taxon>
        <taxon>Vulgatibacter</taxon>
    </lineage>
</organism>
<proteinExistence type="inferred from homology"/>
<evidence type="ECO:0000256" key="2">
    <source>
        <dbReference type="ARBA" id="ARBA00022801"/>
    </source>
</evidence>
<dbReference type="Pfam" id="PF08386">
    <property type="entry name" value="Abhydrolase_4"/>
    <property type="match status" value="1"/>
</dbReference>
<feature type="domain" description="Peptidase S33 tripeptidyl aminopeptidase-like C-terminal" evidence="4">
    <location>
        <begin position="364"/>
        <end position="448"/>
    </location>
</feature>
<name>A0A0K1PB51_9BACT</name>
<dbReference type="Gene3D" id="3.40.50.1820">
    <property type="entry name" value="alpha/beta hydrolase"/>
    <property type="match status" value="1"/>
</dbReference>
<dbReference type="AlphaFoldDB" id="A0A0K1PB51"/>
<evidence type="ECO:0000259" key="3">
    <source>
        <dbReference type="Pfam" id="PF00561"/>
    </source>
</evidence>
<dbReference type="InterPro" id="IPR013595">
    <property type="entry name" value="Pept_S33_TAP-like_C"/>
</dbReference>
<evidence type="ECO:0000313" key="5">
    <source>
        <dbReference type="EMBL" id="AKU90717.1"/>
    </source>
</evidence>
<reference evidence="5 6" key="1">
    <citation type="submission" date="2015-08" db="EMBL/GenBank/DDBJ databases">
        <authorList>
            <person name="Babu N.S."/>
            <person name="Beckwith C.J."/>
            <person name="Beseler K.G."/>
            <person name="Brison A."/>
            <person name="Carone J.V."/>
            <person name="Caskin T.P."/>
            <person name="Diamond M."/>
            <person name="Durham M.E."/>
            <person name="Foxe J.M."/>
            <person name="Go M."/>
            <person name="Henderson B.A."/>
            <person name="Jones I.B."/>
            <person name="McGettigan J.A."/>
            <person name="Micheletti S.J."/>
            <person name="Nasrallah M.E."/>
            <person name="Ortiz D."/>
            <person name="Piller C.R."/>
            <person name="Privatt S.R."/>
            <person name="Schneider S.L."/>
            <person name="Sharp S."/>
            <person name="Smith T.C."/>
            <person name="Stanton J.D."/>
            <person name="Ullery H.E."/>
            <person name="Wilson R.J."/>
            <person name="Serrano M.G."/>
            <person name="Buck G."/>
            <person name="Lee V."/>
            <person name="Wang Y."/>
            <person name="Carvalho R."/>
            <person name="Voegtly L."/>
            <person name="Shi R."/>
            <person name="Duckworth R."/>
            <person name="Johnson A."/>
            <person name="Loviza R."/>
            <person name="Walstead R."/>
            <person name="Shah Z."/>
            <person name="Kiflezghi M."/>
            <person name="Wade K."/>
            <person name="Ball S.L."/>
            <person name="Bradley K.W."/>
            <person name="Asai D.J."/>
            <person name="Bowman C.A."/>
            <person name="Russell D.A."/>
            <person name="Pope W.H."/>
            <person name="Jacobs-Sera D."/>
            <person name="Hendrix R.W."/>
            <person name="Hatfull G.F."/>
        </authorList>
    </citation>
    <scope>NUCLEOTIDE SEQUENCE [LARGE SCALE GENOMIC DNA]</scope>
    <source>
        <strain evidence="5 6">DSM 27710</strain>
    </source>
</reference>
<keyword evidence="5" id="KW-0645">Protease</keyword>
<gene>
    <name evidence="5" type="ORF">AKJ08_1104</name>
</gene>
<comment type="similarity">
    <text evidence="1">Belongs to the peptidase S33 family.</text>
</comment>
<dbReference type="Proteomes" id="UP000055590">
    <property type="component" value="Chromosome"/>
</dbReference>
<dbReference type="GO" id="GO:0006508">
    <property type="term" value="P:proteolysis"/>
    <property type="evidence" value="ECO:0007669"/>
    <property type="project" value="UniProtKB-KW"/>
</dbReference>